<dbReference type="SMART" id="SM01037">
    <property type="entry name" value="Bet_v_1"/>
    <property type="match status" value="1"/>
</dbReference>
<feature type="domain" description="Bet v I/Major latex protein" evidence="2">
    <location>
        <begin position="2"/>
        <end position="153"/>
    </location>
</feature>
<accession>A0AAU9RBT7</accession>
<proteinExistence type="inferred from homology"/>
<dbReference type="CDD" id="cd07816">
    <property type="entry name" value="Bet_v1-like"/>
    <property type="match status" value="1"/>
</dbReference>
<sequence length="155" mass="18098">MAMSGTYVTVVTLKGTAEKHYKRWRNETNRFPDAIGHHIQGVNVHDGDWDSHGHGTIKIWNYTRDGKEEMFKERIEMDDEKMAVTINGLEGHVMEELKVYVTTFQFIPESEEGCVCKVSMVWEKRNEDSPDPIKYMKFVEKMVADMDDHILQDQE</sequence>
<comment type="similarity">
    <text evidence="1">Belongs to the MLP family.</text>
</comment>
<evidence type="ECO:0000256" key="1">
    <source>
        <dbReference type="ARBA" id="ARBA00038242"/>
    </source>
</evidence>
<dbReference type="Gene3D" id="3.30.530.20">
    <property type="match status" value="1"/>
</dbReference>
<evidence type="ECO:0000313" key="3">
    <source>
        <dbReference type="EMBL" id="CAH2037612.1"/>
    </source>
</evidence>
<evidence type="ECO:0000313" key="4">
    <source>
        <dbReference type="Proteomes" id="UP000836841"/>
    </source>
</evidence>
<dbReference type="PANTHER" id="PTHR31338">
    <property type="entry name" value="POLYKETIDE CYCLASE/DEHYDRASE AND LIPID TRANSPORT SUPERFAMILY PROTEIN"/>
    <property type="match status" value="1"/>
</dbReference>
<evidence type="ECO:0000259" key="2">
    <source>
        <dbReference type="SMART" id="SM01037"/>
    </source>
</evidence>
<dbReference type="InterPro" id="IPR023393">
    <property type="entry name" value="START-like_dom_sf"/>
</dbReference>
<dbReference type="GO" id="GO:0006952">
    <property type="term" value="P:defense response"/>
    <property type="evidence" value="ECO:0007669"/>
    <property type="project" value="InterPro"/>
</dbReference>
<dbReference type="Proteomes" id="UP000836841">
    <property type="component" value="Chromosome 1"/>
</dbReference>
<dbReference type="Pfam" id="PF00407">
    <property type="entry name" value="Bet_v_1"/>
    <property type="match status" value="1"/>
</dbReference>
<keyword evidence="4" id="KW-1185">Reference proteome</keyword>
<organism evidence="3 4">
    <name type="scientific">Thlaspi arvense</name>
    <name type="common">Field penny-cress</name>
    <dbReference type="NCBI Taxonomy" id="13288"/>
    <lineage>
        <taxon>Eukaryota</taxon>
        <taxon>Viridiplantae</taxon>
        <taxon>Streptophyta</taxon>
        <taxon>Embryophyta</taxon>
        <taxon>Tracheophyta</taxon>
        <taxon>Spermatophyta</taxon>
        <taxon>Magnoliopsida</taxon>
        <taxon>eudicotyledons</taxon>
        <taxon>Gunneridae</taxon>
        <taxon>Pentapetalae</taxon>
        <taxon>rosids</taxon>
        <taxon>malvids</taxon>
        <taxon>Brassicales</taxon>
        <taxon>Brassicaceae</taxon>
        <taxon>Thlaspideae</taxon>
        <taxon>Thlaspi</taxon>
    </lineage>
</organism>
<protein>
    <recommendedName>
        <fullName evidence="2">Bet v I/Major latex protein domain-containing protein</fullName>
    </recommendedName>
</protein>
<name>A0AAU9RBT7_THLAR</name>
<reference evidence="3 4" key="1">
    <citation type="submission" date="2022-03" db="EMBL/GenBank/DDBJ databases">
        <authorList>
            <person name="Nunn A."/>
            <person name="Chopra R."/>
            <person name="Nunn A."/>
            <person name="Contreras Garrido A."/>
        </authorList>
    </citation>
    <scope>NUCLEOTIDE SEQUENCE [LARGE SCALE GENOMIC DNA]</scope>
</reference>
<dbReference type="InterPro" id="IPR000916">
    <property type="entry name" value="Bet_v_I/MLP"/>
</dbReference>
<gene>
    <name evidence="3" type="ORF">TAV2_LOCUS1998</name>
</gene>
<dbReference type="PANTHER" id="PTHR31338:SF19">
    <property type="entry name" value="F17F8.9-RELATED"/>
    <property type="match status" value="1"/>
</dbReference>
<dbReference type="EMBL" id="OU466857">
    <property type="protein sequence ID" value="CAH2037612.1"/>
    <property type="molecule type" value="Genomic_DNA"/>
</dbReference>
<dbReference type="AlphaFoldDB" id="A0AAU9RBT7"/>
<dbReference type="InterPro" id="IPR052006">
    <property type="entry name" value="MLP-like"/>
</dbReference>
<dbReference type="SUPFAM" id="SSF55961">
    <property type="entry name" value="Bet v1-like"/>
    <property type="match status" value="1"/>
</dbReference>